<dbReference type="PANTHER" id="PTHR43790">
    <property type="entry name" value="CARBOHYDRATE TRANSPORT ATP-BINDING PROTEIN MG119-RELATED"/>
    <property type="match status" value="1"/>
</dbReference>
<evidence type="ECO:0000256" key="2">
    <source>
        <dbReference type="ARBA" id="ARBA00022475"/>
    </source>
</evidence>
<evidence type="ECO:0000256" key="5">
    <source>
        <dbReference type="ARBA" id="ARBA00022967"/>
    </source>
</evidence>
<dbReference type="EMBL" id="LAZR01065208">
    <property type="protein sequence ID" value="KKK56007.1"/>
    <property type="molecule type" value="Genomic_DNA"/>
</dbReference>
<evidence type="ECO:0000259" key="7">
    <source>
        <dbReference type="Pfam" id="PF00005"/>
    </source>
</evidence>
<dbReference type="InterPro" id="IPR003439">
    <property type="entry name" value="ABC_transporter-like_ATP-bd"/>
</dbReference>
<keyword evidence="5" id="KW-1278">Translocase</keyword>
<dbReference type="Pfam" id="PF00005">
    <property type="entry name" value="ABC_tran"/>
    <property type="match status" value="1"/>
</dbReference>
<proteinExistence type="predicted"/>
<keyword evidence="1" id="KW-0813">Transport</keyword>
<dbReference type="InterPro" id="IPR027417">
    <property type="entry name" value="P-loop_NTPase"/>
</dbReference>
<evidence type="ECO:0000256" key="1">
    <source>
        <dbReference type="ARBA" id="ARBA00022448"/>
    </source>
</evidence>
<evidence type="ECO:0000256" key="4">
    <source>
        <dbReference type="ARBA" id="ARBA00022840"/>
    </source>
</evidence>
<dbReference type="GO" id="GO:0005524">
    <property type="term" value="F:ATP binding"/>
    <property type="evidence" value="ECO:0007669"/>
    <property type="project" value="UniProtKB-KW"/>
</dbReference>
<gene>
    <name evidence="8" type="ORF">LCGC14_3068840</name>
</gene>
<keyword evidence="3" id="KW-0547">Nucleotide-binding</keyword>
<dbReference type="PANTHER" id="PTHR43790:SF3">
    <property type="entry name" value="D-ALLOSE IMPORT ATP-BINDING PROTEIN ALSA-RELATED"/>
    <property type="match status" value="1"/>
</dbReference>
<dbReference type="InterPro" id="IPR050107">
    <property type="entry name" value="ABC_carbohydrate_import_ATPase"/>
</dbReference>
<feature type="non-terminal residue" evidence="8">
    <location>
        <position position="1"/>
    </location>
</feature>
<accession>A0A0F8WGP1</accession>
<dbReference type="SUPFAM" id="SSF52540">
    <property type="entry name" value="P-loop containing nucleoside triphosphate hydrolases"/>
    <property type="match status" value="1"/>
</dbReference>
<dbReference type="AlphaFoldDB" id="A0A0F8WGP1"/>
<dbReference type="GO" id="GO:0016887">
    <property type="term" value="F:ATP hydrolysis activity"/>
    <property type="evidence" value="ECO:0007669"/>
    <property type="project" value="InterPro"/>
</dbReference>
<keyword evidence="6" id="KW-0472">Membrane</keyword>
<comment type="caution">
    <text evidence="8">The sequence shown here is derived from an EMBL/GenBank/DDBJ whole genome shotgun (WGS) entry which is preliminary data.</text>
</comment>
<evidence type="ECO:0000256" key="6">
    <source>
        <dbReference type="ARBA" id="ARBA00023136"/>
    </source>
</evidence>
<sequence length="113" mass="12264">PIMSLSGGNQQKVVLSKWLATKSRVLLVDEPTQGIDVGSKSEIHKILKGLTREGVAIILISSELPEILSLSDRIIVMRQGTKSGELDISEATPERIMYLATIGVDEKVHEAVS</sequence>
<keyword evidence="2" id="KW-1003">Cell membrane</keyword>
<keyword evidence="4" id="KW-0067">ATP-binding</keyword>
<feature type="domain" description="ABC transporter" evidence="7">
    <location>
        <begin position="4"/>
        <end position="33"/>
    </location>
</feature>
<evidence type="ECO:0000256" key="3">
    <source>
        <dbReference type="ARBA" id="ARBA00022741"/>
    </source>
</evidence>
<organism evidence="8">
    <name type="scientific">marine sediment metagenome</name>
    <dbReference type="NCBI Taxonomy" id="412755"/>
    <lineage>
        <taxon>unclassified sequences</taxon>
        <taxon>metagenomes</taxon>
        <taxon>ecological metagenomes</taxon>
    </lineage>
</organism>
<reference evidence="8" key="1">
    <citation type="journal article" date="2015" name="Nature">
        <title>Complex archaea that bridge the gap between prokaryotes and eukaryotes.</title>
        <authorList>
            <person name="Spang A."/>
            <person name="Saw J.H."/>
            <person name="Jorgensen S.L."/>
            <person name="Zaremba-Niedzwiedzka K."/>
            <person name="Martijn J."/>
            <person name="Lind A.E."/>
            <person name="van Eijk R."/>
            <person name="Schleper C."/>
            <person name="Guy L."/>
            <person name="Ettema T.J."/>
        </authorList>
    </citation>
    <scope>NUCLEOTIDE SEQUENCE</scope>
</reference>
<name>A0A0F8WGP1_9ZZZZ</name>
<dbReference type="Gene3D" id="3.40.50.300">
    <property type="entry name" value="P-loop containing nucleotide triphosphate hydrolases"/>
    <property type="match status" value="1"/>
</dbReference>
<evidence type="ECO:0000313" key="8">
    <source>
        <dbReference type="EMBL" id="KKK56007.1"/>
    </source>
</evidence>
<protein>
    <recommendedName>
        <fullName evidence="7">ABC transporter domain-containing protein</fullName>
    </recommendedName>
</protein>